<sequence length="71" mass="8428">MTWATLTCLQLFHFGTRSIKFTDEDKSWRYVHNHQLIRNKFLTTSFCHSVNLIYVTWDVQHPSTGNWGLVV</sequence>
<dbReference type="Proteomes" id="UP001057279">
    <property type="component" value="Linkage Group LG02"/>
</dbReference>
<evidence type="ECO:0000313" key="2">
    <source>
        <dbReference type="Proteomes" id="UP001057279"/>
    </source>
</evidence>
<gene>
    <name evidence="1" type="ORF">MJG53_002388</name>
</gene>
<keyword evidence="2" id="KW-1185">Reference proteome</keyword>
<name>A0ACB9VER5_9CETA</name>
<protein>
    <submittedName>
        <fullName evidence="1">Uncharacterized protein</fullName>
    </submittedName>
</protein>
<accession>A0ACB9VER5</accession>
<evidence type="ECO:0000313" key="1">
    <source>
        <dbReference type="EMBL" id="KAI4587980.1"/>
    </source>
</evidence>
<proteinExistence type="predicted"/>
<comment type="caution">
    <text evidence="1">The sequence shown here is derived from an EMBL/GenBank/DDBJ whole genome shotgun (WGS) entry which is preliminary data.</text>
</comment>
<reference evidence="1" key="1">
    <citation type="submission" date="2022-03" db="EMBL/GenBank/DDBJ databases">
        <title>Genomic analyses of argali, domestic sheep and their hybrids provide insights into chromosomal evolution, heterosis and genetic basis of agronomic traits.</title>
        <authorList>
            <person name="Li M."/>
        </authorList>
    </citation>
    <scope>NUCLEOTIDE SEQUENCE</scope>
    <source>
        <strain evidence="1">F1 hybrid</strain>
    </source>
</reference>
<organism evidence="1 2">
    <name type="scientific">Ovis ammon polii x Ovis aries</name>
    <dbReference type="NCBI Taxonomy" id="2918886"/>
    <lineage>
        <taxon>Eukaryota</taxon>
        <taxon>Metazoa</taxon>
        <taxon>Chordata</taxon>
        <taxon>Craniata</taxon>
        <taxon>Vertebrata</taxon>
        <taxon>Euteleostomi</taxon>
        <taxon>Mammalia</taxon>
        <taxon>Eutheria</taxon>
        <taxon>Laurasiatheria</taxon>
        <taxon>Artiodactyla</taxon>
        <taxon>Ruminantia</taxon>
        <taxon>Pecora</taxon>
        <taxon>Bovidae</taxon>
        <taxon>Caprinae</taxon>
        <taxon>Ovis</taxon>
    </lineage>
</organism>
<dbReference type="EMBL" id="CM043027">
    <property type="protein sequence ID" value="KAI4587980.1"/>
    <property type="molecule type" value="Genomic_DNA"/>
</dbReference>